<evidence type="ECO:0000256" key="5">
    <source>
        <dbReference type="ARBA" id="ARBA00023242"/>
    </source>
</evidence>
<dbReference type="Pfam" id="PF00010">
    <property type="entry name" value="HLH"/>
    <property type="match status" value="1"/>
</dbReference>
<dbReference type="RefSeq" id="XP_018466838.2">
    <property type="nucleotide sequence ID" value="XM_018611336.2"/>
</dbReference>
<accession>A0A6J0M4B6</accession>
<proteinExistence type="predicted"/>
<evidence type="ECO:0000256" key="4">
    <source>
        <dbReference type="ARBA" id="ARBA00023163"/>
    </source>
</evidence>
<dbReference type="GO" id="GO:0000977">
    <property type="term" value="F:RNA polymerase II transcription regulatory region sequence-specific DNA binding"/>
    <property type="evidence" value="ECO:0007669"/>
    <property type="project" value="TreeGrafter"/>
</dbReference>
<dbReference type="PANTHER" id="PTHR13935">
    <property type="entry name" value="ACHAETE-SCUTE TRANSCRIPTION FACTOR-RELATED"/>
    <property type="match status" value="1"/>
</dbReference>
<evidence type="ECO:0000256" key="2">
    <source>
        <dbReference type="ARBA" id="ARBA00023015"/>
    </source>
</evidence>
<evidence type="ECO:0000313" key="8">
    <source>
        <dbReference type="Proteomes" id="UP000504610"/>
    </source>
</evidence>
<dbReference type="InterPro" id="IPR036638">
    <property type="entry name" value="HLH_DNA-bd_sf"/>
</dbReference>
<evidence type="ECO:0000256" key="3">
    <source>
        <dbReference type="ARBA" id="ARBA00023125"/>
    </source>
</evidence>
<dbReference type="OrthoDB" id="6106870at2759"/>
<evidence type="ECO:0000259" key="7">
    <source>
        <dbReference type="PROSITE" id="PS50888"/>
    </source>
</evidence>
<dbReference type="KEGG" id="rsz:108838388"/>
<reference evidence="8" key="1">
    <citation type="journal article" date="2019" name="Database">
        <title>The radish genome database (RadishGD): an integrated information resource for radish genomics.</title>
        <authorList>
            <person name="Yu H.J."/>
            <person name="Baek S."/>
            <person name="Lee Y.J."/>
            <person name="Cho A."/>
            <person name="Mun J.H."/>
        </authorList>
    </citation>
    <scope>NUCLEOTIDE SEQUENCE [LARGE SCALE GENOMIC DNA]</scope>
    <source>
        <strain evidence="8">cv. WK10039</strain>
    </source>
</reference>
<dbReference type="GO" id="GO:0000981">
    <property type="term" value="F:DNA-binding transcription factor activity, RNA polymerase II-specific"/>
    <property type="evidence" value="ECO:0007669"/>
    <property type="project" value="TreeGrafter"/>
</dbReference>
<dbReference type="PANTHER" id="PTHR13935:SF41">
    <property type="entry name" value="TRANSCRIPTION FACTOR ORG2-RELATED"/>
    <property type="match status" value="1"/>
</dbReference>
<evidence type="ECO:0000256" key="1">
    <source>
        <dbReference type="ARBA" id="ARBA00004123"/>
    </source>
</evidence>
<evidence type="ECO:0000313" key="9">
    <source>
        <dbReference type="RefSeq" id="XP_018466838.2"/>
    </source>
</evidence>
<keyword evidence="2" id="KW-0805">Transcription regulation</keyword>
<keyword evidence="3" id="KW-0238">DNA-binding</keyword>
<dbReference type="SUPFAM" id="SSF47459">
    <property type="entry name" value="HLH, helix-loop-helix DNA-binding domain"/>
    <property type="match status" value="1"/>
</dbReference>
<dbReference type="GO" id="GO:0010106">
    <property type="term" value="P:cellular response to iron ion starvation"/>
    <property type="evidence" value="ECO:0007669"/>
    <property type="project" value="UniProtKB-ARBA"/>
</dbReference>
<dbReference type="PROSITE" id="PS50888">
    <property type="entry name" value="BHLH"/>
    <property type="match status" value="1"/>
</dbReference>
<dbReference type="CDD" id="cd18914">
    <property type="entry name" value="bHLH_AtORG2_like"/>
    <property type="match status" value="1"/>
</dbReference>
<dbReference type="SMART" id="SM00353">
    <property type="entry name" value="HLH"/>
    <property type="match status" value="1"/>
</dbReference>
<dbReference type="InterPro" id="IPR011598">
    <property type="entry name" value="bHLH_dom"/>
</dbReference>
<organism evidence="8 9">
    <name type="scientific">Raphanus sativus</name>
    <name type="common">Radish</name>
    <name type="synonym">Raphanus raphanistrum var. sativus</name>
    <dbReference type="NCBI Taxonomy" id="3726"/>
    <lineage>
        <taxon>Eukaryota</taxon>
        <taxon>Viridiplantae</taxon>
        <taxon>Streptophyta</taxon>
        <taxon>Embryophyta</taxon>
        <taxon>Tracheophyta</taxon>
        <taxon>Spermatophyta</taxon>
        <taxon>Magnoliopsida</taxon>
        <taxon>eudicotyledons</taxon>
        <taxon>Gunneridae</taxon>
        <taxon>Pentapetalae</taxon>
        <taxon>rosids</taxon>
        <taxon>malvids</taxon>
        <taxon>Brassicales</taxon>
        <taxon>Brassicaceae</taxon>
        <taxon>Brassiceae</taxon>
        <taxon>Raphanus</taxon>
    </lineage>
</organism>
<comment type="subcellular location">
    <subcellularLocation>
        <location evidence="1">Nucleus</location>
    </subcellularLocation>
</comment>
<dbReference type="Proteomes" id="UP000504610">
    <property type="component" value="Chromosome 5"/>
</dbReference>
<dbReference type="FunFam" id="4.10.280.10:FF:000074">
    <property type="entry name" value="Transcription factor ORG2"/>
    <property type="match status" value="1"/>
</dbReference>
<keyword evidence="8" id="KW-1185">Reference proteome</keyword>
<dbReference type="AlphaFoldDB" id="A0A6J0M4B6"/>
<keyword evidence="5" id="KW-0539">Nucleus</keyword>
<dbReference type="Gene3D" id="4.10.280.10">
    <property type="entry name" value="Helix-loop-helix DNA-binding domain"/>
    <property type="match status" value="1"/>
</dbReference>
<feature type="domain" description="BHLH" evidence="7">
    <location>
        <begin position="71"/>
        <end position="123"/>
    </location>
</feature>
<dbReference type="GO" id="GO:0046983">
    <property type="term" value="F:protein dimerization activity"/>
    <property type="evidence" value="ECO:0007669"/>
    <property type="project" value="InterPro"/>
</dbReference>
<sequence>MHALDTSLFPNFQLASMGEYESYNIIGDNHSNGTFLDFPVPKTYEVVHHQTSLGVSVPSEGNGTDNDLVMIKKLNHNANERNRRKKINYLFESLSSCLPGSDESKKLSIPQTISRSVQYIPELQGQVKMLNQKKEDLLARVSGQRERYVKSQPKVVASYVSTVFATMLRDNEVMVQISSSKIMNLSICNVLNGLEDDGFVLVDISSSSSRGERVFYTLHLQVDKIDNYKLISEELSQRVLYLYEKCGKSFK</sequence>
<keyword evidence="6" id="KW-0175">Coiled coil</keyword>
<dbReference type="GeneID" id="108838388"/>
<gene>
    <name evidence="9" type="primary">LOC108838388</name>
</gene>
<name>A0A6J0M4B6_RAPSA</name>
<reference evidence="9" key="2">
    <citation type="submission" date="2025-08" db="UniProtKB">
        <authorList>
            <consortium name="RefSeq"/>
        </authorList>
    </citation>
    <scope>IDENTIFICATION</scope>
    <source>
        <tissue evidence="9">Leaf</tissue>
    </source>
</reference>
<protein>
    <submittedName>
        <fullName evidence="9">Transcription factor ORG2-like</fullName>
    </submittedName>
</protein>
<dbReference type="InterPro" id="IPR015660">
    <property type="entry name" value="MASH1/Ascl1a-like"/>
</dbReference>
<feature type="coiled-coil region" evidence="6">
    <location>
        <begin position="120"/>
        <end position="147"/>
    </location>
</feature>
<evidence type="ECO:0000256" key="6">
    <source>
        <dbReference type="SAM" id="Coils"/>
    </source>
</evidence>
<keyword evidence="4" id="KW-0804">Transcription</keyword>
<dbReference type="GO" id="GO:0090575">
    <property type="term" value="C:RNA polymerase II transcription regulator complex"/>
    <property type="evidence" value="ECO:0007669"/>
    <property type="project" value="TreeGrafter"/>
</dbReference>